<gene>
    <name evidence="7" type="ORF">HMPREF9336_04381</name>
</gene>
<protein>
    <submittedName>
        <fullName evidence="7">1-acylglycerol-3-phosphate O-acyltransferase</fullName>
    </submittedName>
</protein>
<evidence type="ECO:0000256" key="1">
    <source>
        <dbReference type="ARBA" id="ARBA00005189"/>
    </source>
</evidence>
<accession>U1M1H9</accession>
<dbReference type="GO" id="GO:0003841">
    <property type="term" value="F:1-acylglycerol-3-phosphate O-acyltransferase activity"/>
    <property type="evidence" value="ECO:0007669"/>
    <property type="project" value="TreeGrafter"/>
</dbReference>
<comment type="caution">
    <text evidence="7">The sequence shown here is derived from an EMBL/GenBank/DDBJ whole genome shotgun (WGS) entry which is preliminary data.</text>
</comment>
<dbReference type="eggNOG" id="COG0204">
    <property type="taxonomic scope" value="Bacteria"/>
</dbReference>
<keyword evidence="2" id="KW-0444">Lipid biosynthesis</keyword>
<evidence type="ECO:0000256" key="5">
    <source>
        <dbReference type="ARBA" id="ARBA00023315"/>
    </source>
</evidence>
<dbReference type="SUPFAM" id="SSF69593">
    <property type="entry name" value="Glycerol-3-phosphate (1)-acyltransferase"/>
    <property type="match status" value="1"/>
</dbReference>
<evidence type="ECO:0000259" key="6">
    <source>
        <dbReference type="SMART" id="SM00563"/>
    </source>
</evidence>
<evidence type="ECO:0000313" key="8">
    <source>
        <dbReference type="Proteomes" id="UP000004816"/>
    </source>
</evidence>
<keyword evidence="8" id="KW-1185">Reference proteome</keyword>
<evidence type="ECO:0000256" key="3">
    <source>
        <dbReference type="ARBA" id="ARBA00022679"/>
    </source>
</evidence>
<keyword evidence="3" id="KW-0808">Transferase</keyword>
<dbReference type="SMART" id="SM00563">
    <property type="entry name" value="PlsC"/>
    <property type="match status" value="1"/>
</dbReference>
<name>U1M1H9_SEGRC</name>
<keyword evidence="5" id="KW-0012">Acyltransferase</keyword>
<dbReference type="PANTHER" id="PTHR10434:SF64">
    <property type="entry name" value="1-ACYL-SN-GLYCEROL-3-PHOSPHATE ACYLTRANSFERASE-RELATED"/>
    <property type="match status" value="1"/>
</dbReference>
<dbReference type="InterPro" id="IPR002123">
    <property type="entry name" value="Plipid/glycerol_acylTrfase"/>
</dbReference>
<dbReference type="AlphaFoldDB" id="U1M1H9"/>
<evidence type="ECO:0000313" key="7">
    <source>
        <dbReference type="EMBL" id="ERG69237.1"/>
    </source>
</evidence>
<reference evidence="7 8" key="1">
    <citation type="journal article" date="2011" name="Stand. Genomic Sci.">
        <title>High quality draft genome sequence of Segniliparus rugosus CDC 945(T)= (ATCC BAA-974(T)).</title>
        <authorList>
            <person name="Earl A.M."/>
            <person name="Desjardins C.A."/>
            <person name="Fitzgerald M.G."/>
            <person name="Arachchi H.M."/>
            <person name="Zeng Q."/>
            <person name="Mehta T."/>
            <person name="Griggs A."/>
            <person name="Birren B.W."/>
            <person name="Toney N.C."/>
            <person name="Carr J."/>
            <person name="Posey J."/>
            <person name="Butler W.R."/>
        </authorList>
    </citation>
    <scope>NUCLEOTIDE SEQUENCE [LARGE SCALE GENOMIC DNA]</scope>
    <source>
        <strain evidence="8">ATCC BAA-974 / DSM 45345 / CCUG 50838 / CIP 108380 / JCM 13579 / CDC 945</strain>
    </source>
</reference>
<dbReference type="RefSeq" id="WP_021030932.1">
    <property type="nucleotide sequence ID" value="NZ_KI391954.1"/>
</dbReference>
<organism evidence="7 8">
    <name type="scientific">Segniliparus rugosus (strain ATCC BAA-974 / DSM 45345 / CCUG 50838 / CIP 108380 / JCM 13579 / CDC 945)</name>
    <dbReference type="NCBI Taxonomy" id="679197"/>
    <lineage>
        <taxon>Bacteria</taxon>
        <taxon>Bacillati</taxon>
        <taxon>Actinomycetota</taxon>
        <taxon>Actinomycetes</taxon>
        <taxon>Mycobacteriales</taxon>
        <taxon>Segniliparaceae</taxon>
        <taxon>Segniliparus</taxon>
    </lineage>
</organism>
<feature type="domain" description="Phospholipid/glycerol acyltransferase" evidence="6">
    <location>
        <begin position="124"/>
        <end position="236"/>
    </location>
</feature>
<dbReference type="STRING" id="679197.HMPREF9336_04381"/>
<dbReference type="EMBL" id="ACZI02000003">
    <property type="protein sequence ID" value="ERG69237.1"/>
    <property type="molecule type" value="Genomic_DNA"/>
</dbReference>
<keyword evidence="4" id="KW-0443">Lipid metabolism</keyword>
<evidence type="ECO:0000256" key="4">
    <source>
        <dbReference type="ARBA" id="ARBA00023098"/>
    </source>
</evidence>
<dbReference type="OrthoDB" id="5184723at2"/>
<dbReference type="HOGENOM" id="CLU_027938_0_0_11"/>
<dbReference type="Proteomes" id="UP000004816">
    <property type="component" value="Unassembled WGS sequence"/>
</dbReference>
<evidence type="ECO:0000256" key="2">
    <source>
        <dbReference type="ARBA" id="ARBA00022516"/>
    </source>
</evidence>
<dbReference type="CDD" id="cd07989">
    <property type="entry name" value="LPLAT_AGPAT-like"/>
    <property type="match status" value="1"/>
</dbReference>
<dbReference type="GO" id="GO:0006654">
    <property type="term" value="P:phosphatidic acid biosynthetic process"/>
    <property type="evidence" value="ECO:0007669"/>
    <property type="project" value="TreeGrafter"/>
</dbReference>
<proteinExistence type="predicted"/>
<comment type="pathway">
    <text evidence="1">Lipid metabolism.</text>
</comment>
<dbReference type="Pfam" id="PF01553">
    <property type="entry name" value="Acyltransferase"/>
    <property type="match status" value="1"/>
</dbReference>
<sequence>MKLLPKIPFRHRRFPVAQPPSVFERTPIRAPGQGWIPECVCGRGCIPPVSEGAAGWLRALRWTAFALVMLTAPALLLTRLLPERLRPAPVQWYAWLAVSSIGVRVKVRRAQDLPTIAAPAGAGEVWAPQHTSWLDAILLHAITRSTYVARGDLMRVPVVRTLARTLRMIPIDRTKLRELPGLVAEAGRRVAAGERVVVFPEATTWCGKHHGRFHPAFFDAAASTGGRVRPIRIWYGEDADEPDVTPCFVLEDNGLDSIKRIIGHRGLRANIWIGPSLAGTDRRELAELTERLVFGRSAEYAEQDVQAA</sequence>
<dbReference type="PANTHER" id="PTHR10434">
    <property type="entry name" value="1-ACYL-SN-GLYCEROL-3-PHOSPHATE ACYLTRANSFERASE"/>
    <property type="match status" value="1"/>
</dbReference>